<name>A0A1C3W580_9BRAD</name>
<dbReference type="CDD" id="cd02980">
    <property type="entry name" value="TRX_Fd_family"/>
    <property type="match status" value="1"/>
</dbReference>
<evidence type="ECO:0000313" key="2">
    <source>
        <dbReference type="Proteomes" id="UP000199184"/>
    </source>
</evidence>
<reference evidence="2" key="1">
    <citation type="submission" date="2016-08" db="EMBL/GenBank/DDBJ databases">
        <authorList>
            <person name="Varghese N."/>
            <person name="Submissions Spin"/>
        </authorList>
    </citation>
    <scope>NUCLEOTIDE SEQUENCE [LARGE SCALE GENOMIC DNA]</scope>
    <source>
        <strain evidence="2">ERR11</strain>
    </source>
</reference>
<gene>
    <name evidence="1" type="ORF">GA0061098_1006318</name>
</gene>
<dbReference type="EMBL" id="FMAI01000006">
    <property type="protein sequence ID" value="SCB35190.1"/>
    <property type="molecule type" value="Genomic_DNA"/>
</dbReference>
<proteinExistence type="predicted"/>
<evidence type="ECO:0008006" key="3">
    <source>
        <dbReference type="Google" id="ProtNLM"/>
    </source>
</evidence>
<dbReference type="Proteomes" id="UP000199184">
    <property type="component" value="Unassembled WGS sequence"/>
</dbReference>
<keyword evidence="2" id="KW-1185">Reference proteome</keyword>
<sequence>MPEKSPKSASPMIVRPRRAAPVLVCRKCLERSNEGRDVRRALKSELKAKKRDGTKPAKLISTGCFGLCPKQAVVVASGASLARQEYVLVTDRDQIPRALALLNDERGG</sequence>
<dbReference type="Gene3D" id="3.40.30.10">
    <property type="entry name" value="Glutaredoxin"/>
    <property type="match status" value="1"/>
</dbReference>
<evidence type="ECO:0000313" key="1">
    <source>
        <dbReference type="EMBL" id="SCB35190.1"/>
    </source>
</evidence>
<organism evidence="1 2">
    <name type="scientific">Bradyrhizobium shewense</name>
    <dbReference type="NCBI Taxonomy" id="1761772"/>
    <lineage>
        <taxon>Bacteria</taxon>
        <taxon>Pseudomonadati</taxon>
        <taxon>Pseudomonadota</taxon>
        <taxon>Alphaproteobacteria</taxon>
        <taxon>Hyphomicrobiales</taxon>
        <taxon>Nitrobacteraceae</taxon>
        <taxon>Bradyrhizobium</taxon>
    </lineage>
</organism>
<dbReference type="AlphaFoldDB" id="A0A1C3W580"/>
<accession>A0A1C3W580</accession>
<protein>
    <recommendedName>
        <fullName evidence="3">(2Fe-2S) ferredoxin</fullName>
    </recommendedName>
</protein>